<evidence type="ECO:0000256" key="2">
    <source>
        <dbReference type="ARBA" id="ARBA00022692"/>
    </source>
</evidence>
<dbReference type="InterPro" id="IPR036734">
    <property type="entry name" value="Neur_chan_lig-bd_sf"/>
</dbReference>
<sequence length="158" mass="18392">MPAQCADERLNERRPCDARIFSDGSVLWNPMGIFKSTCSVDIKYFPFDRQKCVLKFGPWSYDGFRVNISFYDGERNFRLLNYITNPEWNLLNSSAVFTEISYPCCPEKYPDITFHVWIKRKSAFYTYILIIPSILLSSLTSVIFWLPPHSPAKIVLGK</sequence>
<dbReference type="Proteomes" id="UP000279833">
    <property type="component" value="Unassembled WGS sequence"/>
</dbReference>
<evidence type="ECO:0000259" key="6">
    <source>
        <dbReference type="Pfam" id="PF02931"/>
    </source>
</evidence>
<dbReference type="InterPro" id="IPR036719">
    <property type="entry name" value="Neuro-gated_channel_TM_sf"/>
</dbReference>
<evidence type="ECO:0000313" key="9">
    <source>
        <dbReference type="WBParaSite" id="SCUD_0001748501-mRNA-1"/>
    </source>
</evidence>
<evidence type="ECO:0000256" key="4">
    <source>
        <dbReference type="ARBA" id="ARBA00023136"/>
    </source>
</evidence>
<gene>
    <name evidence="7" type="ORF">SCUD_LOCUS17482</name>
</gene>
<proteinExistence type="predicted"/>
<protein>
    <submittedName>
        <fullName evidence="9">Neur_chan_LBD domain-containing protein</fullName>
    </submittedName>
</protein>
<dbReference type="SUPFAM" id="SSF90112">
    <property type="entry name" value="Neurotransmitter-gated ion-channel transmembrane pore"/>
    <property type="match status" value="1"/>
</dbReference>
<dbReference type="InterPro" id="IPR006201">
    <property type="entry name" value="Neur_channel"/>
</dbReference>
<dbReference type="AlphaFoldDB" id="A0A183KQZ6"/>
<dbReference type="Pfam" id="PF02931">
    <property type="entry name" value="Neur_chan_LBD"/>
    <property type="match status" value="1"/>
</dbReference>
<keyword evidence="2 5" id="KW-0812">Transmembrane</keyword>
<dbReference type="InterPro" id="IPR006202">
    <property type="entry name" value="Neur_chan_lig-bd"/>
</dbReference>
<dbReference type="PROSITE" id="PS00236">
    <property type="entry name" value="NEUROTR_ION_CHANNEL"/>
    <property type="match status" value="1"/>
</dbReference>
<evidence type="ECO:0000313" key="7">
    <source>
        <dbReference type="EMBL" id="VDP63657.1"/>
    </source>
</evidence>
<accession>A0A183KQZ6</accession>
<dbReference type="Gene3D" id="2.70.170.10">
    <property type="entry name" value="Neurotransmitter-gated ion-channel ligand-binding domain"/>
    <property type="match status" value="1"/>
</dbReference>
<dbReference type="GO" id="GO:0005230">
    <property type="term" value="F:extracellular ligand-gated monoatomic ion channel activity"/>
    <property type="evidence" value="ECO:0007669"/>
    <property type="project" value="InterPro"/>
</dbReference>
<evidence type="ECO:0000256" key="5">
    <source>
        <dbReference type="SAM" id="Phobius"/>
    </source>
</evidence>
<organism evidence="9">
    <name type="scientific">Schistosoma curassoni</name>
    <dbReference type="NCBI Taxonomy" id="6186"/>
    <lineage>
        <taxon>Eukaryota</taxon>
        <taxon>Metazoa</taxon>
        <taxon>Spiralia</taxon>
        <taxon>Lophotrochozoa</taxon>
        <taxon>Platyhelminthes</taxon>
        <taxon>Trematoda</taxon>
        <taxon>Digenea</taxon>
        <taxon>Strigeidida</taxon>
        <taxon>Schistosomatoidea</taxon>
        <taxon>Schistosomatidae</taxon>
        <taxon>Schistosoma</taxon>
    </lineage>
</organism>
<comment type="subcellular location">
    <subcellularLocation>
        <location evidence="1">Membrane</location>
        <topology evidence="1">Multi-pass membrane protein</topology>
    </subcellularLocation>
</comment>
<dbReference type="PANTHER" id="PTHR18945">
    <property type="entry name" value="NEUROTRANSMITTER GATED ION CHANNEL"/>
    <property type="match status" value="1"/>
</dbReference>
<dbReference type="FunFam" id="2.70.170.10:FF:000060">
    <property type="entry name" value="Nicotinic acetylcholine receptor subunit alpha4"/>
    <property type="match status" value="1"/>
</dbReference>
<reference evidence="7 8" key="2">
    <citation type="submission" date="2018-11" db="EMBL/GenBank/DDBJ databases">
        <authorList>
            <consortium name="Pathogen Informatics"/>
        </authorList>
    </citation>
    <scope>NUCLEOTIDE SEQUENCE [LARGE SCALE GENOMIC DNA]</scope>
    <source>
        <strain evidence="7">Dakar</strain>
        <strain evidence="8">Dakar, Senegal</strain>
    </source>
</reference>
<name>A0A183KQZ6_9TREM</name>
<feature type="domain" description="Neurotransmitter-gated ion-channel ligand-binding" evidence="6">
    <location>
        <begin position="12"/>
        <end position="121"/>
    </location>
</feature>
<dbReference type="STRING" id="6186.A0A183KQZ6"/>
<dbReference type="GO" id="GO:0004888">
    <property type="term" value="F:transmembrane signaling receptor activity"/>
    <property type="evidence" value="ECO:0007669"/>
    <property type="project" value="InterPro"/>
</dbReference>
<keyword evidence="3 5" id="KW-1133">Transmembrane helix</keyword>
<dbReference type="SUPFAM" id="SSF63712">
    <property type="entry name" value="Nicotinic receptor ligand binding domain-like"/>
    <property type="match status" value="1"/>
</dbReference>
<keyword evidence="4 5" id="KW-0472">Membrane</keyword>
<evidence type="ECO:0000313" key="8">
    <source>
        <dbReference type="Proteomes" id="UP000279833"/>
    </source>
</evidence>
<keyword evidence="8" id="KW-1185">Reference proteome</keyword>
<reference evidence="9" key="1">
    <citation type="submission" date="2016-06" db="UniProtKB">
        <authorList>
            <consortium name="WormBaseParasite"/>
        </authorList>
    </citation>
    <scope>IDENTIFICATION</scope>
</reference>
<dbReference type="Gene3D" id="1.20.58.390">
    <property type="entry name" value="Neurotransmitter-gated ion-channel transmembrane domain"/>
    <property type="match status" value="1"/>
</dbReference>
<dbReference type="GO" id="GO:0016020">
    <property type="term" value="C:membrane"/>
    <property type="evidence" value="ECO:0007669"/>
    <property type="project" value="UniProtKB-SubCell"/>
</dbReference>
<dbReference type="InterPro" id="IPR018000">
    <property type="entry name" value="Neurotransmitter_ion_chnl_CS"/>
</dbReference>
<dbReference type="EMBL" id="UZAK01039846">
    <property type="protein sequence ID" value="VDP63657.1"/>
    <property type="molecule type" value="Genomic_DNA"/>
</dbReference>
<dbReference type="InterPro" id="IPR038050">
    <property type="entry name" value="Neuro_actylchol_rec"/>
</dbReference>
<feature type="transmembrane region" description="Helical" evidence="5">
    <location>
        <begin position="124"/>
        <end position="146"/>
    </location>
</feature>
<dbReference type="WBParaSite" id="SCUD_0001748501-mRNA-1">
    <property type="protein sequence ID" value="SCUD_0001748501-mRNA-1"/>
    <property type="gene ID" value="SCUD_0001748501"/>
</dbReference>
<evidence type="ECO:0000256" key="3">
    <source>
        <dbReference type="ARBA" id="ARBA00022989"/>
    </source>
</evidence>
<evidence type="ECO:0000256" key="1">
    <source>
        <dbReference type="ARBA" id="ARBA00004141"/>
    </source>
</evidence>